<dbReference type="KEGG" id="csur:N24_1612"/>
<dbReference type="PANTHER" id="PTHR24421:SF10">
    <property type="entry name" value="NITRATE_NITRITE SENSOR PROTEIN NARQ"/>
    <property type="match status" value="1"/>
</dbReference>
<name>A0A160PQM9_9CORY</name>
<evidence type="ECO:0000256" key="6">
    <source>
        <dbReference type="ARBA" id="ARBA00022777"/>
    </source>
</evidence>
<dbReference type="AlphaFoldDB" id="A0A160PQM9"/>
<feature type="transmembrane region" description="Helical" evidence="9">
    <location>
        <begin position="9"/>
        <end position="28"/>
    </location>
</feature>
<dbReference type="InterPro" id="IPR050482">
    <property type="entry name" value="Sensor_HK_TwoCompSys"/>
</dbReference>
<keyword evidence="5" id="KW-0547">Nucleotide-binding</keyword>
<evidence type="ECO:0000313" key="11">
    <source>
        <dbReference type="EMBL" id="BAU95874.1"/>
    </source>
</evidence>
<dbReference type="GO" id="GO:0005524">
    <property type="term" value="F:ATP binding"/>
    <property type="evidence" value="ECO:0007669"/>
    <property type="project" value="UniProtKB-KW"/>
</dbReference>
<feature type="transmembrane region" description="Helical" evidence="9">
    <location>
        <begin position="90"/>
        <end position="108"/>
    </location>
</feature>
<evidence type="ECO:0000256" key="4">
    <source>
        <dbReference type="ARBA" id="ARBA00022679"/>
    </source>
</evidence>
<keyword evidence="7" id="KW-0067">ATP-binding</keyword>
<evidence type="ECO:0000256" key="7">
    <source>
        <dbReference type="ARBA" id="ARBA00022840"/>
    </source>
</evidence>
<evidence type="ECO:0000256" key="5">
    <source>
        <dbReference type="ARBA" id="ARBA00022741"/>
    </source>
</evidence>
<dbReference type="Gene3D" id="1.20.5.1930">
    <property type="match status" value="1"/>
</dbReference>
<dbReference type="InterPro" id="IPR011712">
    <property type="entry name" value="Sig_transdc_His_kin_sub3_dim/P"/>
</dbReference>
<dbReference type="GO" id="GO:0046983">
    <property type="term" value="F:protein dimerization activity"/>
    <property type="evidence" value="ECO:0007669"/>
    <property type="project" value="InterPro"/>
</dbReference>
<comment type="catalytic activity">
    <reaction evidence="1">
        <text>ATP + protein L-histidine = ADP + protein N-phospho-L-histidine.</text>
        <dbReference type="EC" id="2.7.13.3"/>
    </reaction>
</comment>
<keyword evidence="9" id="KW-0472">Membrane</keyword>
<reference evidence="11 12" key="1">
    <citation type="submission" date="2016-02" db="EMBL/GenBank/DDBJ databases">
        <title>Corynebacterium glutamicum N24 whole genome sequencing project.</title>
        <authorList>
            <person name="Matsutani M."/>
            <person name="Nangtapong N."/>
            <person name="Yakushi T."/>
            <person name="Matsushita K."/>
        </authorList>
    </citation>
    <scope>NUCLEOTIDE SEQUENCE [LARGE SCALE GENOMIC DNA]</scope>
    <source>
        <strain evidence="11 12">N24</strain>
    </source>
</reference>
<feature type="transmembrane region" description="Helical" evidence="9">
    <location>
        <begin position="40"/>
        <end position="62"/>
    </location>
</feature>
<evidence type="ECO:0000256" key="3">
    <source>
        <dbReference type="ARBA" id="ARBA00022553"/>
    </source>
</evidence>
<feature type="domain" description="Signal transduction histidine kinase subgroup 3 dimerisation and phosphoacceptor" evidence="10">
    <location>
        <begin position="163"/>
        <end position="221"/>
    </location>
</feature>
<keyword evidence="9" id="KW-1133">Transmembrane helix</keyword>
<dbReference type="RefSeq" id="WP_096455946.1">
    <property type="nucleotide sequence ID" value="NZ_AP017369.1"/>
</dbReference>
<dbReference type="Pfam" id="PF07730">
    <property type="entry name" value="HisKA_3"/>
    <property type="match status" value="1"/>
</dbReference>
<evidence type="ECO:0000256" key="2">
    <source>
        <dbReference type="ARBA" id="ARBA00012438"/>
    </source>
</evidence>
<keyword evidence="3" id="KW-0597">Phosphoprotein</keyword>
<proteinExistence type="predicted"/>
<dbReference type="Gene3D" id="3.30.565.10">
    <property type="entry name" value="Histidine kinase-like ATPase, C-terminal domain"/>
    <property type="match status" value="1"/>
</dbReference>
<accession>A0A160PQM9</accession>
<keyword evidence="6 11" id="KW-0418">Kinase</keyword>
<dbReference type="GO" id="GO:0016020">
    <property type="term" value="C:membrane"/>
    <property type="evidence" value="ECO:0007669"/>
    <property type="project" value="InterPro"/>
</dbReference>
<gene>
    <name evidence="11" type="ORF">N24_1612</name>
</gene>
<dbReference type="Proteomes" id="UP000218244">
    <property type="component" value="Chromosome"/>
</dbReference>
<dbReference type="PANTHER" id="PTHR24421">
    <property type="entry name" value="NITRATE/NITRITE SENSOR PROTEIN NARX-RELATED"/>
    <property type="match status" value="1"/>
</dbReference>
<dbReference type="GO" id="GO:0000155">
    <property type="term" value="F:phosphorelay sensor kinase activity"/>
    <property type="evidence" value="ECO:0007669"/>
    <property type="project" value="InterPro"/>
</dbReference>
<keyword evidence="8" id="KW-0902">Two-component regulatory system</keyword>
<keyword evidence="4" id="KW-0808">Transferase</keyword>
<evidence type="ECO:0000256" key="9">
    <source>
        <dbReference type="SAM" id="Phobius"/>
    </source>
</evidence>
<protein>
    <recommendedName>
        <fullName evidence="2">histidine kinase</fullName>
        <ecNumber evidence="2">2.7.13.3</ecNumber>
    </recommendedName>
</protein>
<dbReference type="EC" id="2.7.13.3" evidence="2"/>
<sequence>MKITYPKEFLAGAIVVAVSLIIFSPVQLGDLLLQCTFYSILFFIRSTPVGVIFPIIAALLMWQTGVSNHSLLSAVIVYISVEYASSIRRYGVAITIGIGWLIFGYIVSRDFSPQLDDLPGILFEILCLVAATVIGRNRSLSHNKLLREKERQAQELLELNADMANYLHDNLARNITTIATYADLARKDSTQPAIHEKLDLITEHSRFAIYDLRNLLHHLGTQSQFTKKSSLGSWEHCSVISAVSNAVKVAQSIGYKTTYPNIDHDFQFTDAVELAFSLSMKELTTNFVKHAPPHSHLDISIEESNVAFSIAIANDLRSEIDSQDLNRSGMGLKSITKRMEEIGGKATFEINQARWNAILTIPK</sequence>
<evidence type="ECO:0000256" key="8">
    <source>
        <dbReference type="ARBA" id="ARBA00023012"/>
    </source>
</evidence>
<evidence type="ECO:0000313" key="12">
    <source>
        <dbReference type="Proteomes" id="UP000218244"/>
    </source>
</evidence>
<evidence type="ECO:0000256" key="1">
    <source>
        <dbReference type="ARBA" id="ARBA00000085"/>
    </source>
</evidence>
<keyword evidence="12" id="KW-1185">Reference proteome</keyword>
<evidence type="ECO:0000259" key="10">
    <source>
        <dbReference type="Pfam" id="PF07730"/>
    </source>
</evidence>
<feature type="transmembrane region" description="Helical" evidence="9">
    <location>
        <begin position="120"/>
        <end position="137"/>
    </location>
</feature>
<dbReference type="EMBL" id="AP017369">
    <property type="protein sequence ID" value="BAU95874.1"/>
    <property type="molecule type" value="Genomic_DNA"/>
</dbReference>
<organism evidence="11 12">
    <name type="scientific">Corynebacterium suranareeae</name>
    <dbReference type="NCBI Taxonomy" id="2506452"/>
    <lineage>
        <taxon>Bacteria</taxon>
        <taxon>Bacillati</taxon>
        <taxon>Actinomycetota</taxon>
        <taxon>Actinomycetes</taxon>
        <taxon>Mycobacteriales</taxon>
        <taxon>Corynebacteriaceae</taxon>
        <taxon>Corynebacterium</taxon>
    </lineage>
</organism>
<dbReference type="InterPro" id="IPR036890">
    <property type="entry name" value="HATPase_C_sf"/>
</dbReference>
<keyword evidence="9" id="KW-0812">Transmembrane</keyword>